<comment type="similarity">
    <text evidence="1">Belongs to the peroxin-16 family.</text>
</comment>
<feature type="compositionally biased region" description="Polar residues" evidence="2">
    <location>
        <begin position="86"/>
        <end position="97"/>
    </location>
</feature>
<organism evidence="3 4">
    <name type="scientific">Eimeria brunetti</name>
    <dbReference type="NCBI Taxonomy" id="51314"/>
    <lineage>
        <taxon>Eukaryota</taxon>
        <taxon>Sar</taxon>
        <taxon>Alveolata</taxon>
        <taxon>Apicomplexa</taxon>
        <taxon>Conoidasida</taxon>
        <taxon>Coccidia</taxon>
        <taxon>Eucoccidiorida</taxon>
        <taxon>Eimeriorina</taxon>
        <taxon>Eimeriidae</taxon>
        <taxon>Eimeria</taxon>
    </lineage>
</organism>
<keyword evidence="4" id="KW-1185">Reference proteome</keyword>
<reference evidence="3" key="2">
    <citation type="submission" date="2013-10" db="EMBL/GenBank/DDBJ databases">
        <authorList>
            <person name="Aslett M."/>
        </authorList>
    </citation>
    <scope>NUCLEOTIDE SEQUENCE [LARGE SCALE GENOMIC DNA]</scope>
    <source>
        <strain evidence="3">Houghton</strain>
    </source>
</reference>
<evidence type="ECO:0000256" key="1">
    <source>
        <dbReference type="ARBA" id="ARBA00009505"/>
    </source>
</evidence>
<dbReference type="InterPro" id="IPR013919">
    <property type="entry name" value="Pex16"/>
</dbReference>
<name>U6LI09_9EIME</name>
<feature type="region of interest" description="Disordered" evidence="2">
    <location>
        <begin position="291"/>
        <end position="315"/>
    </location>
</feature>
<dbReference type="VEuPathDB" id="ToxoDB:EBH_0070350"/>
<feature type="compositionally biased region" description="Polar residues" evidence="2">
    <location>
        <begin position="361"/>
        <end position="371"/>
    </location>
</feature>
<reference evidence="3" key="1">
    <citation type="submission" date="2013-10" db="EMBL/GenBank/DDBJ databases">
        <title>Genomic analysis of the causative agents of coccidiosis in chickens.</title>
        <authorList>
            <person name="Reid A.J."/>
            <person name="Blake D."/>
            <person name="Billington K."/>
            <person name="Browne H."/>
            <person name="Dunn M."/>
            <person name="Hung S."/>
            <person name="Kawahara F."/>
            <person name="Miranda-Saavedra D."/>
            <person name="Mourier T."/>
            <person name="Nagra H."/>
            <person name="Otto T.D."/>
            <person name="Rawlings N."/>
            <person name="Sanchez A."/>
            <person name="Sanders M."/>
            <person name="Subramaniam C."/>
            <person name="Tay Y."/>
            <person name="Dear P."/>
            <person name="Doerig C."/>
            <person name="Gruber A."/>
            <person name="Parkinson J."/>
            <person name="Shirley M."/>
            <person name="Wan K.L."/>
            <person name="Berriman M."/>
            <person name="Tomley F."/>
            <person name="Pain A."/>
        </authorList>
    </citation>
    <scope>NUCLEOTIDE SEQUENCE [LARGE SCALE GENOMIC DNA]</scope>
    <source>
        <strain evidence="3">Houghton</strain>
    </source>
</reference>
<dbReference type="AlphaFoldDB" id="U6LI09"/>
<dbReference type="OrthoDB" id="2021143at2759"/>
<gene>
    <name evidence="3" type="ORF">EBH_0070350</name>
</gene>
<evidence type="ECO:0000313" key="3">
    <source>
        <dbReference type="EMBL" id="CDJ49831.1"/>
    </source>
</evidence>
<feature type="compositionally biased region" description="Basic and acidic residues" evidence="2">
    <location>
        <begin position="1"/>
        <end position="11"/>
    </location>
</feature>
<dbReference type="EMBL" id="HG711880">
    <property type="protein sequence ID" value="CDJ49831.1"/>
    <property type="molecule type" value="Genomic_DNA"/>
</dbReference>
<proteinExistence type="inferred from homology"/>
<dbReference type="PANTHER" id="PTHR13299:SF0">
    <property type="entry name" value="PEROXISOMAL MEMBRANE PROTEIN PEX16"/>
    <property type="match status" value="1"/>
</dbReference>
<feature type="compositionally biased region" description="Low complexity" evidence="2">
    <location>
        <begin position="378"/>
        <end position="393"/>
    </location>
</feature>
<evidence type="ECO:0000256" key="2">
    <source>
        <dbReference type="SAM" id="MobiDB-lite"/>
    </source>
</evidence>
<feature type="compositionally biased region" description="Basic and acidic residues" evidence="2">
    <location>
        <begin position="183"/>
        <end position="196"/>
    </location>
</feature>
<feature type="region of interest" description="Disordered" evidence="2">
    <location>
        <begin position="1"/>
        <end position="30"/>
    </location>
</feature>
<feature type="region of interest" description="Disordered" evidence="2">
    <location>
        <begin position="64"/>
        <end position="258"/>
    </location>
</feature>
<evidence type="ECO:0000313" key="4">
    <source>
        <dbReference type="Proteomes" id="UP000030750"/>
    </source>
</evidence>
<dbReference type="PANTHER" id="PTHR13299">
    <property type="entry name" value="PEROXISOMAL MEMBRANE PROTEIN PEX16"/>
    <property type="match status" value="1"/>
</dbReference>
<protein>
    <recommendedName>
        <fullName evidence="5">Peroxisomal membrane protein PEX16</fullName>
    </recommendedName>
</protein>
<sequence>MPRKRWADPRRGGAHVEASRAVPPSHETLSASSIVSGVSKEVNFSSPAASESAPLKSESVFSTYGGDLTEREGASVCPPPTLLHSVHTSDGNNSASPAVSPEDTCAFHSPRSLPGDSPDAGLSVIKGPPEADAGSLCADTVDSAEQLQRLPEASDEGSTSPRRSSAQHSALTNQQLTTPSTQEEQRQQPNEGHHEQQLLPTQEQSDAASFVAADLPRISPSETEGEWIRLEEPNRQSTEAANPGDQSGANPSQPFSLAVESPAPLPLYALEMPREQAAGYPVCIGSATQAEEGNGAEHSSIGSLSGTGYRETSEGDCWAASSSPAACSGTKPVQANRKGVLARLSLYAKSVACSLTGHLGTQQELEPTSPSGPDDSSEILASQEELSELESQATKGPRQRGSLLQGMLEWHRCILEMYGATIEDVTRLALQVLPAHATDDQSERRFLIIQGLFDVFCLYRSHILSPPGLLLHAEALHHQWKHRRACSLDTAGISRPTSTSRTPAVPSFDAQPMGKGANTVEGLPTSVRLSLYGAVSLALKIVRALQLLLEVSALRRGGDGPRFALCLRLELLKLILKLMLRALTPFAFYCDEQSICQALATQKEKQMNSDSERLRPFYGRRTGRKIPPLPSAAREPVLGEVLYHIRPFIHLYLLKRARNTKSWTPWLVAIFIEANAVSLLHGSPQVMERLSPIEAAELHHRMTGLPYALLRPPFFDKFLARPVEAIDFVVRRVPLLNHFNVLDAFLAYRDLYFTTSNT</sequence>
<feature type="compositionally biased region" description="Polar residues" evidence="2">
    <location>
        <begin position="235"/>
        <end position="255"/>
    </location>
</feature>
<dbReference type="GO" id="GO:0005778">
    <property type="term" value="C:peroxisomal membrane"/>
    <property type="evidence" value="ECO:0007669"/>
    <property type="project" value="TreeGrafter"/>
</dbReference>
<evidence type="ECO:0008006" key="5">
    <source>
        <dbReference type="Google" id="ProtNLM"/>
    </source>
</evidence>
<accession>U6LI09</accession>
<feature type="region of interest" description="Disordered" evidence="2">
    <location>
        <begin position="361"/>
        <end position="400"/>
    </location>
</feature>
<feature type="compositionally biased region" description="Polar residues" evidence="2">
    <location>
        <begin position="156"/>
        <end position="182"/>
    </location>
</feature>
<dbReference type="Pfam" id="PF08610">
    <property type="entry name" value="Pex16"/>
    <property type="match status" value="2"/>
</dbReference>
<dbReference type="GO" id="GO:0007031">
    <property type="term" value="P:peroxisome organization"/>
    <property type="evidence" value="ECO:0007669"/>
    <property type="project" value="TreeGrafter"/>
</dbReference>
<feature type="compositionally biased region" description="Polar residues" evidence="2">
    <location>
        <begin position="198"/>
        <end position="207"/>
    </location>
</feature>
<dbReference type="Proteomes" id="UP000030750">
    <property type="component" value="Unassembled WGS sequence"/>
</dbReference>